<organism evidence="1 2">
    <name type="scientific">Acrocarpospora pleiomorpha</name>
    <dbReference type="NCBI Taxonomy" id="90975"/>
    <lineage>
        <taxon>Bacteria</taxon>
        <taxon>Bacillati</taxon>
        <taxon>Actinomycetota</taxon>
        <taxon>Actinomycetes</taxon>
        <taxon>Streptosporangiales</taxon>
        <taxon>Streptosporangiaceae</taxon>
        <taxon>Acrocarpospora</taxon>
    </lineage>
</organism>
<protein>
    <submittedName>
        <fullName evidence="1">Uncharacterized protein</fullName>
    </submittedName>
</protein>
<name>A0A5M3XH38_9ACTN</name>
<dbReference type="EMBL" id="BLAF01000014">
    <property type="protein sequence ID" value="GES19986.1"/>
    <property type="molecule type" value="Genomic_DNA"/>
</dbReference>
<dbReference type="Proteomes" id="UP000377595">
    <property type="component" value="Unassembled WGS sequence"/>
</dbReference>
<accession>A0A5M3XH38</accession>
<reference evidence="1 2" key="1">
    <citation type="submission" date="2019-10" db="EMBL/GenBank/DDBJ databases">
        <title>Whole genome shotgun sequence of Acrocarpospora pleiomorpha NBRC 16267.</title>
        <authorList>
            <person name="Ichikawa N."/>
            <person name="Kimura A."/>
            <person name="Kitahashi Y."/>
            <person name="Komaki H."/>
            <person name="Oguchi A."/>
        </authorList>
    </citation>
    <scope>NUCLEOTIDE SEQUENCE [LARGE SCALE GENOMIC DNA]</scope>
    <source>
        <strain evidence="1 2">NBRC 16267</strain>
    </source>
</reference>
<proteinExistence type="predicted"/>
<dbReference type="RefSeq" id="WP_155345046.1">
    <property type="nucleotide sequence ID" value="NZ_BAAAHM010000008.1"/>
</dbReference>
<gene>
    <name evidence="1" type="ORF">Aple_028820</name>
</gene>
<dbReference type="OrthoDB" id="3522656at2"/>
<sequence length="193" mass="21386">MQLIDIARSYAEADKEDAEATTTIRLHHYLEACMVEDTRARRMLTETGFTIPERPRPEPLGDGGFRLDPDLNHAIGWARGMRAGLGGDADWSLCFLVGGLAGTGSFDRWLRRRGVDLDALCRSLSEELGEAAAVCGTRPRYSLDPPIRLPKPEAEALMRDLRSRGLKFMMNYKDDGTIIIIPEEDPAPGMSVP</sequence>
<evidence type="ECO:0000313" key="2">
    <source>
        <dbReference type="Proteomes" id="UP000377595"/>
    </source>
</evidence>
<keyword evidence="2" id="KW-1185">Reference proteome</keyword>
<comment type="caution">
    <text evidence="1">The sequence shown here is derived from an EMBL/GenBank/DDBJ whole genome shotgun (WGS) entry which is preliminary data.</text>
</comment>
<evidence type="ECO:0000313" key="1">
    <source>
        <dbReference type="EMBL" id="GES19986.1"/>
    </source>
</evidence>
<dbReference type="AlphaFoldDB" id="A0A5M3XH38"/>